<dbReference type="Pfam" id="PF02518">
    <property type="entry name" value="HATPase_c"/>
    <property type="match status" value="1"/>
</dbReference>
<dbReference type="Gene3D" id="6.10.340.10">
    <property type="match status" value="1"/>
</dbReference>
<gene>
    <name evidence="10" type="ORF">SAMN06296036_105130</name>
</gene>
<dbReference type="PROSITE" id="PS50110">
    <property type="entry name" value="RESPONSE_REGULATORY"/>
    <property type="match status" value="1"/>
</dbReference>
<dbReference type="SUPFAM" id="SSF47384">
    <property type="entry name" value="Homodimeric domain of signal transducing histidine kinase"/>
    <property type="match status" value="1"/>
</dbReference>
<keyword evidence="3 6" id="KW-0597">Phosphoprotein</keyword>
<feature type="domain" description="Response regulatory" evidence="9">
    <location>
        <begin position="476"/>
        <end position="590"/>
    </location>
</feature>
<keyword evidence="4" id="KW-0808">Transferase</keyword>
<keyword evidence="7" id="KW-0472">Membrane</keyword>
<sequence>MKKISNTLVRKVFTTYFAVAAIITMVHLGVQLYDEEERVVKLLDDYRGMTISALGTGLWNFDGDSLASSLEGVIEAPLICRAVARSPKSFNGDVLADVVDRDCPVSQDKLLPYKFSVMYSGDGVEQSDVGTATFYYNGQFALANAIDRAFLIIALSLVKTAILGLIIVYWARRLVKDPLKKISEFCGSLSEQEHHDYQAQIHSEDEISELERSFIKLLDKVRSLSQESRAKSNFLSNISHELRTPLNAIIGYSQMLIEDLDCAEKVESDDIKKDLKSIESSGSHLLCLINEILDMAKVESEQFTLRPNHISPSDLAQQVKILVSPLMVANSNQFSIEVSEQVKPLYTDASRLKQILLNLLSNAAKYTHNGLIILKIEPIKLSGSEAVSFSVRDSGQGISPQDLRRVFDKFVQVHDASQDKYSGTGIGLSLSKGLAQKMGGNLTATSILGEGSCFRLVIPLEDPRWDATQVLKPSKRLMIMDDDSDILDLAQEMIGDICHVEVARTLDEALGILTKQPVDLLYLDIHMPVMDGLKVLAEIRRLNLCPPKVYFLSGTSISSYLVKAQNAGVEGIIEKPLSIDKLLQPLNEQRKAS</sequence>
<dbReference type="Gene3D" id="3.30.565.10">
    <property type="entry name" value="Histidine kinase-like ATPase, C-terminal domain"/>
    <property type="match status" value="1"/>
</dbReference>
<protein>
    <recommendedName>
        <fullName evidence="2">histidine kinase</fullName>
        <ecNumber evidence="2">2.7.13.3</ecNumber>
    </recommendedName>
</protein>
<organism evidence="10 11">
    <name type="scientific">Pseudobacteriovorax antillogorgiicola</name>
    <dbReference type="NCBI Taxonomy" id="1513793"/>
    <lineage>
        <taxon>Bacteria</taxon>
        <taxon>Pseudomonadati</taxon>
        <taxon>Bdellovibrionota</taxon>
        <taxon>Oligoflexia</taxon>
        <taxon>Oligoflexales</taxon>
        <taxon>Pseudobacteriovoracaceae</taxon>
        <taxon>Pseudobacteriovorax</taxon>
    </lineage>
</organism>
<dbReference type="GO" id="GO:0000155">
    <property type="term" value="F:phosphorelay sensor kinase activity"/>
    <property type="evidence" value="ECO:0007669"/>
    <property type="project" value="InterPro"/>
</dbReference>
<evidence type="ECO:0000256" key="7">
    <source>
        <dbReference type="SAM" id="Phobius"/>
    </source>
</evidence>
<comment type="catalytic activity">
    <reaction evidence="1">
        <text>ATP + protein L-histidine = ADP + protein N-phospho-L-histidine.</text>
        <dbReference type="EC" id="2.7.13.3"/>
    </reaction>
</comment>
<dbReference type="RefSeq" id="WP_132317441.1">
    <property type="nucleotide sequence ID" value="NZ_FWZT01000005.1"/>
</dbReference>
<dbReference type="InterPro" id="IPR005467">
    <property type="entry name" value="His_kinase_dom"/>
</dbReference>
<keyword evidence="7" id="KW-1133">Transmembrane helix</keyword>
<dbReference type="OrthoDB" id="5288116at2"/>
<dbReference type="InterPro" id="IPR003594">
    <property type="entry name" value="HATPase_dom"/>
</dbReference>
<feature type="modified residue" description="4-aspartylphosphate" evidence="6">
    <location>
        <position position="524"/>
    </location>
</feature>
<dbReference type="SMART" id="SM00387">
    <property type="entry name" value="HATPase_c"/>
    <property type="match status" value="1"/>
</dbReference>
<dbReference type="EMBL" id="FWZT01000005">
    <property type="protein sequence ID" value="SMF12036.1"/>
    <property type="molecule type" value="Genomic_DNA"/>
</dbReference>
<proteinExistence type="predicted"/>
<evidence type="ECO:0000256" key="4">
    <source>
        <dbReference type="ARBA" id="ARBA00022679"/>
    </source>
</evidence>
<dbReference type="InterPro" id="IPR004358">
    <property type="entry name" value="Sig_transdc_His_kin-like_C"/>
</dbReference>
<dbReference type="Pfam" id="PF00072">
    <property type="entry name" value="Response_reg"/>
    <property type="match status" value="1"/>
</dbReference>
<dbReference type="InterPro" id="IPR001789">
    <property type="entry name" value="Sig_transdc_resp-reg_receiver"/>
</dbReference>
<dbReference type="AlphaFoldDB" id="A0A1Y6BHJ4"/>
<dbReference type="PROSITE" id="PS50109">
    <property type="entry name" value="HIS_KIN"/>
    <property type="match status" value="1"/>
</dbReference>
<dbReference type="InterPro" id="IPR003661">
    <property type="entry name" value="HisK_dim/P_dom"/>
</dbReference>
<evidence type="ECO:0000256" key="6">
    <source>
        <dbReference type="PROSITE-ProRule" id="PRU00169"/>
    </source>
</evidence>
<evidence type="ECO:0000256" key="2">
    <source>
        <dbReference type="ARBA" id="ARBA00012438"/>
    </source>
</evidence>
<feature type="domain" description="Histidine kinase" evidence="8">
    <location>
        <begin position="237"/>
        <end position="462"/>
    </location>
</feature>
<evidence type="ECO:0000256" key="5">
    <source>
        <dbReference type="ARBA" id="ARBA00022777"/>
    </source>
</evidence>
<keyword evidence="7" id="KW-0812">Transmembrane</keyword>
<name>A0A1Y6BHJ4_9BACT</name>
<evidence type="ECO:0000313" key="11">
    <source>
        <dbReference type="Proteomes" id="UP000192907"/>
    </source>
</evidence>
<evidence type="ECO:0000259" key="9">
    <source>
        <dbReference type="PROSITE" id="PS50110"/>
    </source>
</evidence>
<feature type="transmembrane region" description="Helical" evidence="7">
    <location>
        <begin position="149"/>
        <end position="171"/>
    </location>
</feature>
<dbReference type="PRINTS" id="PR00344">
    <property type="entry name" value="BCTRLSENSOR"/>
</dbReference>
<dbReference type="InterPro" id="IPR036097">
    <property type="entry name" value="HisK_dim/P_sf"/>
</dbReference>
<evidence type="ECO:0000256" key="1">
    <source>
        <dbReference type="ARBA" id="ARBA00000085"/>
    </source>
</evidence>
<dbReference type="Proteomes" id="UP000192907">
    <property type="component" value="Unassembled WGS sequence"/>
</dbReference>
<dbReference type="SUPFAM" id="SSF55874">
    <property type="entry name" value="ATPase domain of HSP90 chaperone/DNA topoisomerase II/histidine kinase"/>
    <property type="match status" value="1"/>
</dbReference>
<dbReference type="Gene3D" id="3.40.50.2300">
    <property type="match status" value="1"/>
</dbReference>
<keyword evidence="5 10" id="KW-0418">Kinase</keyword>
<dbReference type="Pfam" id="PF00512">
    <property type="entry name" value="HisKA"/>
    <property type="match status" value="1"/>
</dbReference>
<accession>A0A1Y6BHJ4</accession>
<dbReference type="InterPro" id="IPR011006">
    <property type="entry name" value="CheY-like_superfamily"/>
</dbReference>
<evidence type="ECO:0000259" key="8">
    <source>
        <dbReference type="PROSITE" id="PS50109"/>
    </source>
</evidence>
<dbReference type="CDD" id="cd16922">
    <property type="entry name" value="HATPase_EvgS-ArcB-TorS-like"/>
    <property type="match status" value="1"/>
</dbReference>
<dbReference type="STRING" id="1513793.SAMN06296036_105130"/>
<dbReference type="EC" id="2.7.13.3" evidence="2"/>
<dbReference type="SMART" id="SM00448">
    <property type="entry name" value="REC"/>
    <property type="match status" value="1"/>
</dbReference>
<dbReference type="SUPFAM" id="SSF52172">
    <property type="entry name" value="CheY-like"/>
    <property type="match status" value="1"/>
</dbReference>
<evidence type="ECO:0000313" key="10">
    <source>
        <dbReference type="EMBL" id="SMF12036.1"/>
    </source>
</evidence>
<dbReference type="SMART" id="SM00388">
    <property type="entry name" value="HisKA"/>
    <property type="match status" value="1"/>
</dbReference>
<keyword evidence="11" id="KW-1185">Reference proteome</keyword>
<dbReference type="CDD" id="cd17546">
    <property type="entry name" value="REC_hyHK_CKI1_RcsC-like"/>
    <property type="match status" value="1"/>
</dbReference>
<dbReference type="InterPro" id="IPR036890">
    <property type="entry name" value="HATPase_C_sf"/>
</dbReference>
<reference evidence="11" key="1">
    <citation type="submission" date="2017-04" db="EMBL/GenBank/DDBJ databases">
        <authorList>
            <person name="Varghese N."/>
            <person name="Submissions S."/>
        </authorList>
    </citation>
    <scope>NUCLEOTIDE SEQUENCE [LARGE SCALE GENOMIC DNA]</scope>
    <source>
        <strain evidence="11">RKEM611</strain>
    </source>
</reference>
<evidence type="ECO:0000256" key="3">
    <source>
        <dbReference type="ARBA" id="ARBA00022553"/>
    </source>
</evidence>
<dbReference type="Gene3D" id="1.10.287.130">
    <property type="match status" value="1"/>
</dbReference>
<dbReference type="PANTHER" id="PTHR43047">
    <property type="entry name" value="TWO-COMPONENT HISTIDINE PROTEIN KINASE"/>
    <property type="match status" value="1"/>
</dbReference>
<dbReference type="CDD" id="cd00082">
    <property type="entry name" value="HisKA"/>
    <property type="match status" value="1"/>
</dbReference>